<dbReference type="OrthoDB" id="881396at2"/>
<organism evidence="2 3">
    <name type="scientific">Hymenobacter chitinivorans DSM 11115</name>
    <dbReference type="NCBI Taxonomy" id="1121954"/>
    <lineage>
        <taxon>Bacteria</taxon>
        <taxon>Pseudomonadati</taxon>
        <taxon>Bacteroidota</taxon>
        <taxon>Cytophagia</taxon>
        <taxon>Cytophagales</taxon>
        <taxon>Hymenobacteraceae</taxon>
        <taxon>Hymenobacter</taxon>
    </lineage>
</organism>
<evidence type="ECO:0000313" key="3">
    <source>
        <dbReference type="Proteomes" id="UP000228535"/>
    </source>
</evidence>
<dbReference type="RefSeq" id="WP_100337625.1">
    <property type="nucleotide sequence ID" value="NZ_PGFA01000002.1"/>
</dbReference>
<feature type="region of interest" description="Disordered" evidence="1">
    <location>
        <begin position="112"/>
        <end position="134"/>
    </location>
</feature>
<evidence type="ECO:0000256" key="1">
    <source>
        <dbReference type="SAM" id="MobiDB-lite"/>
    </source>
</evidence>
<accession>A0A2M9BAS2</accession>
<reference evidence="2 3" key="1">
    <citation type="submission" date="2017-11" db="EMBL/GenBank/DDBJ databases">
        <title>Genomic Encyclopedia of Archaeal and Bacterial Type Strains, Phase II (KMG-II): From Individual Species to Whole Genera.</title>
        <authorList>
            <person name="Goeker M."/>
        </authorList>
    </citation>
    <scope>NUCLEOTIDE SEQUENCE [LARGE SCALE GENOMIC DNA]</scope>
    <source>
        <strain evidence="2 3">DSM 11115</strain>
    </source>
</reference>
<comment type="caution">
    <text evidence="2">The sequence shown here is derived from an EMBL/GenBank/DDBJ whole genome shotgun (WGS) entry which is preliminary data.</text>
</comment>
<dbReference type="EMBL" id="PGFA01000002">
    <property type="protein sequence ID" value="PJJ55035.1"/>
    <property type="molecule type" value="Genomic_DNA"/>
</dbReference>
<proteinExistence type="predicted"/>
<name>A0A2M9BAS2_9BACT</name>
<dbReference type="Proteomes" id="UP000228535">
    <property type="component" value="Unassembled WGS sequence"/>
</dbReference>
<protein>
    <submittedName>
        <fullName evidence="2">Uncharacterized protein</fullName>
    </submittedName>
</protein>
<keyword evidence="3" id="KW-1185">Reference proteome</keyword>
<dbReference type="AlphaFoldDB" id="A0A2M9BAS2"/>
<sequence length="134" mass="14759">MEKKEVQHQVHLDAATGMLTGNLQEVASHAGFDNVLQRWIQDLKDADNPELHQLIVDLQELKAHFGSGTYDKNVIGRLLGRLGENTIKAAVFADGNTKPRVEQLGEALLQAAKQVQHPQTSAEQDLQNANQQSS</sequence>
<gene>
    <name evidence="2" type="ORF">CLV45_3384</name>
</gene>
<feature type="compositionally biased region" description="Polar residues" evidence="1">
    <location>
        <begin position="116"/>
        <end position="134"/>
    </location>
</feature>
<evidence type="ECO:0000313" key="2">
    <source>
        <dbReference type="EMBL" id="PJJ55035.1"/>
    </source>
</evidence>